<dbReference type="InterPro" id="IPR029787">
    <property type="entry name" value="Nucleotide_cyclase"/>
</dbReference>
<dbReference type="GO" id="GO:0005886">
    <property type="term" value="C:plasma membrane"/>
    <property type="evidence" value="ECO:0007669"/>
    <property type="project" value="TreeGrafter"/>
</dbReference>
<keyword evidence="6" id="KW-1185">Reference proteome</keyword>
<dbReference type="GO" id="GO:0052621">
    <property type="term" value="F:diguanylate cyclase activity"/>
    <property type="evidence" value="ECO:0007669"/>
    <property type="project" value="UniProtKB-EC"/>
</dbReference>
<dbReference type="OrthoDB" id="9812260at2"/>
<gene>
    <name evidence="5" type="ORF">D4A39_07395</name>
</gene>
<dbReference type="Proteomes" id="UP000283734">
    <property type="component" value="Unassembled WGS sequence"/>
</dbReference>
<reference evidence="5 6" key="1">
    <citation type="submission" date="2018-09" db="EMBL/GenBank/DDBJ databases">
        <title>Alcanivorax profundi sp. nov., isolated from 1000 m-depth seawater of the Mariana Trench.</title>
        <authorList>
            <person name="Liu J."/>
        </authorList>
    </citation>
    <scope>NUCLEOTIDE SEQUENCE [LARGE SCALE GENOMIC DNA]</scope>
    <source>
        <strain evidence="5 6">MTEO17</strain>
    </source>
</reference>
<dbReference type="InterPro" id="IPR000160">
    <property type="entry name" value="GGDEF_dom"/>
</dbReference>
<dbReference type="PANTHER" id="PTHR45138:SF9">
    <property type="entry name" value="DIGUANYLATE CYCLASE DGCM-RELATED"/>
    <property type="match status" value="1"/>
</dbReference>
<dbReference type="EC" id="2.7.7.65" evidence="2"/>
<dbReference type="PROSITE" id="PS50887">
    <property type="entry name" value="GGDEF"/>
    <property type="match status" value="1"/>
</dbReference>
<dbReference type="FunFam" id="3.30.70.270:FF:000001">
    <property type="entry name" value="Diguanylate cyclase domain protein"/>
    <property type="match status" value="1"/>
</dbReference>
<dbReference type="AlphaFoldDB" id="A0A418XZ31"/>
<comment type="cofactor">
    <cofactor evidence="1">
        <name>Mg(2+)</name>
        <dbReference type="ChEBI" id="CHEBI:18420"/>
    </cofactor>
</comment>
<evidence type="ECO:0000313" key="5">
    <source>
        <dbReference type="EMBL" id="RJG18288.1"/>
    </source>
</evidence>
<accession>A0A418XZ31</accession>
<dbReference type="InterPro" id="IPR043128">
    <property type="entry name" value="Rev_trsase/Diguanyl_cyclase"/>
</dbReference>
<dbReference type="PANTHER" id="PTHR45138">
    <property type="entry name" value="REGULATORY COMPONENTS OF SENSORY TRANSDUCTION SYSTEM"/>
    <property type="match status" value="1"/>
</dbReference>
<evidence type="ECO:0000313" key="6">
    <source>
        <dbReference type="Proteomes" id="UP000283734"/>
    </source>
</evidence>
<evidence type="ECO:0000259" key="4">
    <source>
        <dbReference type="PROSITE" id="PS50887"/>
    </source>
</evidence>
<dbReference type="NCBIfam" id="TIGR00254">
    <property type="entry name" value="GGDEF"/>
    <property type="match status" value="1"/>
</dbReference>
<dbReference type="GO" id="GO:0043709">
    <property type="term" value="P:cell adhesion involved in single-species biofilm formation"/>
    <property type="evidence" value="ECO:0007669"/>
    <property type="project" value="TreeGrafter"/>
</dbReference>
<comment type="catalytic activity">
    <reaction evidence="3">
        <text>2 GTP = 3',3'-c-di-GMP + 2 diphosphate</text>
        <dbReference type="Rhea" id="RHEA:24898"/>
        <dbReference type="ChEBI" id="CHEBI:33019"/>
        <dbReference type="ChEBI" id="CHEBI:37565"/>
        <dbReference type="ChEBI" id="CHEBI:58805"/>
        <dbReference type="EC" id="2.7.7.65"/>
    </reaction>
</comment>
<sequence>MITPECGAILDAISLPVLLIDGQGCIKAVNRQAAALLKDGAPTNMAVLLPGGGEKFLRSVRRNSQSAHMGTRLAAPLEHYYPTSSRISLKGEWQDCYLIELFPRDIAVGSMRRVSTSLRREAQLRRTCVQAEETARSAESEACEDPLTRIPNRRAFDRWLAELAQQSSHRHHPFSLLLIDMDYFKRINDNHGHDVGDQVLKTVARLLSESLLRPGDRVARIGGEEFAVLLPNTDVEGASDVAWRLVKRVRDYNRRIQRQQSGYKLSTLSIGGTAWCPAKPVSAQALMKAADQSLYQAKGQGRDQAVILG</sequence>
<dbReference type="Pfam" id="PF00990">
    <property type="entry name" value="GGDEF"/>
    <property type="match status" value="1"/>
</dbReference>
<evidence type="ECO:0000256" key="2">
    <source>
        <dbReference type="ARBA" id="ARBA00012528"/>
    </source>
</evidence>
<dbReference type="RefSeq" id="WP_119917791.1">
    <property type="nucleotide sequence ID" value="NZ_CAXGPP010000005.1"/>
</dbReference>
<organism evidence="5 6">
    <name type="scientific">Alcanivorax profundi</name>
    <dbReference type="NCBI Taxonomy" id="2338368"/>
    <lineage>
        <taxon>Bacteria</taxon>
        <taxon>Pseudomonadati</taxon>
        <taxon>Pseudomonadota</taxon>
        <taxon>Gammaproteobacteria</taxon>
        <taxon>Oceanospirillales</taxon>
        <taxon>Alcanivoracaceae</taxon>
        <taxon>Alcanivorax</taxon>
    </lineage>
</organism>
<evidence type="ECO:0000256" key="3">
    <source>
        <dbReference type="ARBA" id="ARBA00034247"/>
    </source>
</evidence>
<dbReference type="CDD" id="cd01949">
    <property type="entry name" value="GGDEF"/>
    <property type="match status" value="1"/>
</dbReference>
<name>A0A418XZ31_9GAMM</name>
<proteinExistence type="predicted"/>
<feature type="domain" description="GGDEF" evidence="4">
    <location>
        <begin position="172"/>
        <end position="309"/>
    </location>
</feature>
<dbReference type="SMART" id="SM00267">
    <property type="entry name" value="GGDEF"/>
    <property type="match status" value="1"/>
</dbReference>
<dbReference type="EMBL" id="QYYA01000002">
    <property type="protein sequence ID" value="RJG18288.1"/>
    <property type="molecule type" value="Genomic_DNA"/>
</dbReference>
<evidence type="ECO:0000256" key="1">
    <source>
        <dbReference type="ARBA" id="ARBA00001946"/>
    </source>
</evidence>
<dbReference type="GO" id="GO:1902201">
    <property type="term" value="P:negative regulation of bacterial-type flagellum-dependent cell motility"/>
    <property type="evidence" value="ECO:0007669"/>
    <property type="project" value="TreeGrafter"/>
</dbReference>
<dbReference type="SUPFAM" id="SSF55073">
    <property type="entry name" value="Nucleotide cyclase"/>
    <property type="match status" value="1"/>
</dbReference>
<protein>
    <recommendedName>
        <fullName evidence="2">diguanylate cyclase</fullName>
        <ecNumber evidence="2">2.7.7.65</ecNumber>
    </recommendedName>
</protein>
<comment type="caution">
    <text evidence="5">The sequence shown here is derived from an EMBL/GenBank/DDBJ whole genome shotgun (WGS) entry which is preliminary data.</text>
</comment>
<dbReference type="Gene3D" id="3.30.70.270">
    <property type="match status" value="1"/>
</dbReference>
<dbReference type="InterPro" id="IPR050469">
    <property type="entry name" value="Diguanylate_Cyclase"/>
</dbReference>